<organism evidence="7 8">
    <name type="scientific">Paraconexibacter algicola</name>
    <dbReference type="NCBI Taxonomy" id="2133960"/>
    <lineage>
        <taxon>Bacteria</taxon>
        <taxon>Bacillati</taxon>
        <taxon>Actinomycetota</taxon>
        <taxon>Thermoleophilia</taxon>
        <taxon>Solirubrobacterales</taxon>
        <taxon>Paraconexibacteraceae</taxon>
        <taxon>Paraconexibacter</taxon>
    </lineage>
</organism>
<evidence type="ECO:0000313" key="8">
    <source>
        <dbReference type="Proteomes" id="UP000240739"/>
    </source>
</evidence>
<evidence type="ECO:0000256" key="2">
    <source>
        <dbReference type="ARBA" id="ARBA00022729"/>
    </source>
</evidence>
<accession>A0A2T4UHP8</accession>
<dbReference type="Pfam" id="PF01593">
    <property type="entry name" value="Amino_oxidase"/>
    <property type="match status" value="1"/>
</dbReference>
<dbReference type="PANTHER" id="PTHR46091">
    <property type="entry name" value="BLR7054 PROTEIN"/>
    <property type="match status" value="1"/>
</dbReference>
<dbReference type="PROSITE" id="PS51257">
    <property type="entry name" value="PROKAR_LIPOPROTEIN"/>
    <property type="match status" value="1"/>
</dbReference>
<name>A0A2T4UHP8_9ACTN</name>
<evidence type="ECO:0000259" key="6">
    <source>
        <dbReference type="Pfam" id="PF01593"/>
    </source>
</evidence>
<dbReference type="Proteomes" id="UP000240739">
    <property type="component" value="Unassembled WGS sequence"/>
</dbReference>
<keyword evidence="8" id="KW-1185">Reference proteome</keyword>
<dbReference type="GO" id="GO:0016491">
    <property type="term" value="F:oxidoreductase activity"/>
    <property type="evidence" value="ECO:0007669"/>
    <property type="project" value="InterPro"/>
</dbReference>
<keyword evidence="3" id="KW-0274">FAD</keyword>
<dbReference type="AlphaFoldDB" id="A0A2T4UHP8"/>
<protein>
    <recommendedName>
        <fullName evidence="6">Amine oxidase domain-containing protein</fullName>
    </recommendedName>
</protein>
<evidence type="ECO:0000256" key="4">
    <source>
        <dbReference type="ARBA" id="ARBA00022857"/>
    </source>
</evidence>
<evidence type="ECO:0000313" key="7">
    <source>
        <dbReference type="EMBL" id="PTL58725.1"/>
    </source>
</evidence>
<dbReference type="InterPro" id="IPR052206">
    <property type="entry name" value="Retinol_saturase"/>
</dbReference>
<proteinExistence type="predicted"/>
<keyword evidence="5" id="KW-0520">NAD</keyword>
<dbReference type="Gene3D" id="3.50.50.60">
    <property type="entry name" value="FAD/NAD(P)-binding domain"/>
    <property type="match status" value="2"/>
</dbReference>
<keyword evidence="4" id="KW-0521">NADP</keyword>
<keyword evidence="1" id="KW-0285">Flavoprotein</keyword>
<dbReference type="SUPFAM" id="SSF51905">
    <property type="entry name" value="FAD/NAD(P)-binding domain"/>
    <property type="match status" value="1"/>
</dbReference>
<reference evidence="7 8" key="1">
    <citation type="submission" date="2018-03" db="EMBL/GenBank/DDBJ databases">
        <title>Aquarubrobacter algicola gen. nov., sp. nov., a novel actinobacterium isolated from shallow eutrophic lake during the end of cyanobacterial harmful algal blooms.</title>
        <authorList>
            <person name="Chun S.J."/>
        </authorList>
    </citation>
    <scope>NUCLEOTIDE SEQUENCE [LARGE SCALE GENOMIC DNA]</scope>
    <source>
        <strain evidence="7 8">Seoho-28</strain>
    </source>
</reference>
<evidence type="ECO:0000256" key="1">
    <source>
        <dbReference type="ARBA" id="ARBA00022630"/>
    </source>
</evidence>
<evidence type="ECO:0000256" key="3">
    <source>
        <dbReference type="ARBA" id="ARBA00022827"/>
    </source>
</evidence>
<dbReference type="InterPro" id="IPR002937">
    <property type="entry name" value="Amino_oxidase"/>
</dbReference>
<dbReference type="EMBL" id="PYYB01000001">
    <property type="protein sequence ID" value="PTL58725.1"/>
    <property type="molecule type" value="Genomic_DNA"/>
</dbReference>
<dbReference type="OrthoDB" id="9774675at2"/>
<comment type="caution">
    <text evidence="7">The sequence shown here is derived from an EMBL/GenBank/DDBJ whole genome shotgun (WGS) entry which is preliminary data.</text>
</comment>
<dbReference type="InterPro" id="IPR036188">
    <property type="entry name" value="FAD/NAD-bd_sf"/>
</dbReference>
<dbReference type="RefSeq" id="WP_107567162.1">
    <property type="nucleotide sequence ID" value="NZ_PYYB01000001.1"/>
</dbReference>
<keyword evidence="2" id="KW-0732">Signal</keyword>
<feature type="domain" description="Amine oxidase" evidence="6">
    <location>
        <begin position="17"/>
        <end position="292"/>
    </location>
</feature>
<gene>
    <name evidence="7" type="ORF">C7Y72_03205</name>
</gene>
<dbReference type="PANTHER" id="PTHR46091:SF3">
    <property type="entry name" value="AMINE OXIDASE DOMAIN-CONTAINING PROTEIN"/>
    <property type="match status" value="1"/>
</dbReference>
<sequence length="572" mass="62223">MSSSVPRHDVIVVGSGLGGLTTAACLAACGRSVLVLEQHEMLGGCSQVFRRRKAWEFDVGVHYVGGCVPGSDGLIPTVLRGLGVEDRIAWSRMDDAGMDTVQLPEHAFRVPTSWEGLADNLAAAFPADADGLRRCVAYLRLIGEGFDRINDVPHAVGAMLPLARRPLELAQIVRGLEQPITALFARNGLSPQASAALVSLVHLHNTPPDRTPALLVAALLRHYFKAGAFFPTQGGQVLAANLTEVIRSHGGAVRTKARVRSIDVVAGRVTGVTLDEGERIAADVVVSNADAHRTFLDLVGPEHLKARTVRRIRRFERPHSIFSLYLAADIDLSATRPATNYVLHRRYDQQTTFDLMDRGRWDPDGWLAISSPTLKTGGVRHFGTPGHSSIEAFTTVPDDPAFWGGGDPYAGEDYEDRPAYQERKAEVEAVMLERTLEALPELRGHVVWQESATPQTHERYTLSRMPYGPLNSKEQIGPGRRLPVRTEIDGLYLAGASTVFLYGIAFTMRGGVGTASAIVGRDLMAAFHGGEVIADRAALPDHGPDWDPFFVCRRHAVKRGRARRDGEVVSAA</sequence>
<evidence type="ECO:0000256" key="5">
    <source>
        <dbReference type="ARBA" id="ARBA00023027"/>
    </source>
</evidence>